<proteinExistence type="predicted"/>
<feature type="non-terminal residue" evidence="1">
    <location>
        <position position="1"/>
    </location>
</feature>
<name>A0AAV5U4D9_9BILA</name>
<evidence type="ECO:0000313" key="1">
    <source>
        <dbReference type="EMBL" id="GMT01488.1"/>
    </source>
</evidence>
<dbReference type="Proteomes" id="UP001432027">
    <property type="component" value="Unassembled WGS sequence"/>
</dbReference>
<evidence type="ECO:0008006" key="3">
    <source>
        <dbReference type="Google" id="ProtNLM"/>
    </source>
</evidence>
<dbReference type="EMBL" id="BTSX01000005">
    <property type="protein sequence ID" value="GMT01488.1"/>
    <property type="molecule type" value="Genomic_DNA"/>
</dbReference>
<gene>
    <name evidence="1" type="ORF">PENTCL1PPCAC_23662</name>
</gene>
<accession>A0AAV5U4D9</accession>
<reference evidence="1" key="1">
    <citation type="submission" date="2023-10" db="EMBL/GenBank/DDBJ databases">
        <title>Genome assembly of Pristionchus species.</title>
        <authorList>
            <person name="Yoshida K."/>
            <person name="Sommer R.J."/>
        </authorList>
    </citation>
    <scope>NUCLEOTIDE SEQUENCE</scope>
    <source>
        <strain evidence="1">RS0144</strain>
    </source>
</reference>
<sequence length="100" mass="11426">AILEEKIKCLLGQLSIHPSRISLIEKLELLASLIRYIRILSPSRKESISPPAVFGIVALREIVSRDFRQNIRNDIAIISSAGDFIKKMELVRPFKISVRW</sequence>
<keyword evidence="2" id="KW-1185">Reference proteome</keyword>
<evidence type="ECO:0000313" key="2">
    <source>
        <dbReference type="Proteomes" id="UP001432027"/>
    </source>
</evidence>
<protein>
    <recommendedName>
        <fullName evidence="3">BHLH domain-containing protein</fullName>
    </recommendedName>
</protein>
<organism evidence="1 2">
    <name type="scientific">Pristionchus entomophagus</name>
    <dbReference type="NCBI Taxonomy" id="358040"/>
    <lineage>
        <taxon>Eukaryota</taxon>
        <taxon>Metazoa</taxon>
        <taxon>Ecdysozoa</taxon>
        <taxon>Nematoda</taxon>
        <taxon>Chromadorea</taxon>
        <taxon>Rhabditida</taxon>
        <taxon>Rhabditina</taxon>
        <taxon>Diplogasteromorpha</taxon>
        <taxon>Diplogasteroidea</taxon>
        <taxon>Neodiplogasteridae</taxon>
        <taxon>Pristionchus</taxon>
    </lineage>
</organism>
<comment type="caution">
    <text evidence="1">The sequence shown here is derived from an EMBL/GenBank/DDBJ whole genome shotgun (WGS) entry which is preliminary data.</text>
</comment>
<dbReference type="AlphaFoldDB" id="A0AAV5U4D9"/>